<dbReference type="Proteomes" id="UP000185557">
    <property type="component" value="Unassembled WGS sequence"/>
</dbReference>
<dbReference type="Pfam" id="PF09655">
    <property type="entry name" value="Nitr_red_assoc"/>
    <property type="match status" value="1"/>
</dbReference>
<sequence>MTQANISLETNDFFQFEADFVESLRCIPMQVRLKLDTCGVKLKLEHWHRFSEADREQLTQLQCGDRASTVAYTAYVQALVHRVQGAPASTLAIDPHPPWHNGEVIPDDVQAQAQAEGAQIGLEQWRSLRPLQRFALIKLSRPSHENRNFYPALVEFGLVSL</sequence>
<evidence type="ECO:0000313" key="1">
    <source>
        <dbReference type="EMBL" id="OKH49043.1"/>
    </source>
</evidence>
<keyword evidence="2" id="KW-1185">Reference proteome</keyword>
<dbReference type="NCBIfam" id="TIGR02664">
    <property type="entry name" value="nitr_red_assoc"/>
    <property type="match status" value="1"/>
</dbReference>
<evidence type="ECO:0000313" key="2">
    <source>
        <dbReference type="Proteomes" id="UP000185557"/>
    </source>
</evidence>
<dbReference type="OrthoDB" id="7263223at2"/>
<accession>A0A1U7J7G9</accession>
<organism evidence="1 2">
    <name type="scientific">Phormidium tenue NIES-30</name>
    <dbReference type="NCBI Taxonomy" id="549789"/>
    <lineage>
        <taxon>Bacteria</taxon>
        <taxon>Bacillati</taxon>
        <taxon>Cyanobacteriota</taxon>
        <taxon>Cyanophyceae</taxon>
        <taxon>Oscillatoriophycideae</taxon>
        <taxon>Oscillatoriales</taxon>
        <taxon>Oscillatoriaceae</taxon>
        <taxon>Phormidium</taxon>
    </lineage>
</organism>
<reference evidence="1 2" key="1">
    <citation type="submission" date="2016-11" db="EMBL/GenBank/DDBJ databases">
        <title>Draft Genome Sequences of Nine Cyanobacterial Strains from Diverse Habitats.</title>
        <authorList>
            <person name="Zhu T."/>
            <person name="Hou S."/>
            <person name="Lu X."/>
            <person name="Hess W.R."/>
        </authorList>
    </citation>
    <scope>NUCLEOTIDE SEQUENCE [LARGE SCALE GENOMIC DNA]</scope>
    <source>
        <strain evidence="1 2">NIES-30</strain>
    </source>
</reference>
<dbReference type="AlphaFoldDB" id="A0A1U7J7G9"/>
<protein>
    <submittedName>
        <fullName evidence="1">Nitrate reductase associated protein</fullName>
    </submittedName>
</protein>
<proteinExistence type="predicted"/>
<comment type="caution">
    <text evidence="1">The sequence shown here is derived from an EMBL/GenBank/DDBJ whole genome shotgun (WGS) entry which is preliminary data.</text>
</comment>
<dbReference type="STRING" id="549789.NIES30_07675"/>
<name>A0A1U7J7G9_9CYAN</name>
<dbReference type="EMBL" id="MRCG01000004">
    <property type="protein sequence ID" value="OKH49043.1"/>
    <property type="molecule type" value="Genomic_DNA"/>
</dbReference>
<dbReference type="InterPro" id="IPR013481">
    <property type="entry name" value="NarM"/>
</dbReference>
<gene>
    <name evidence="1" type="ORF">NIES30_07675</name>
</gene>
<dbReference type="RefSeq" id="WP_073607824.1">
    <property type="nucleotide sequence ID" value="NZ_MRCG01000004.1"/>
</dbReference>